<reference evidence="7 8" key="1">
    <citation type="journal article" date="2016" name="Nat. Commun.">
        <title>Thousands of microbial genomes shed light on interconnected biogeochemical processes in an aquifer system.</title>
        <authorList>
            <person name="Anantharaman K."/>
            <person name="Brown C.T."/>
            <person name="Hug L.A."/>
            <person name="Sharon I."/>
            <person name="Castelle C.J."/>
            <person name="Probst A.J."/>
            <person name="Thomas B.C."/>
            <person name="Singh A."/>
            <person name="Wilkins M.J."/>
            <person name="Karaoz U."/>
            <person name="Brodie E.L."/>
            <person name="Williams K.H."/>
            <person name="Hubbard S.S."/>
            <person name="Banfield J.F."/>
        </authorList>
    </citation>
    <scope>NUCLEOTIDE SEQUENCE [LARGE SCALE GENOMIC DNA]</scope>
</reference>
<dbReference type="PANTHER" id="PTHR10744">
    <property type="entry name" value="40S RIBOSOMAL PROTEIN S11 FAMILY MEMBER"/>
    <property type="match status" value="1"/>
</dbReference>
<evidence type="ECO:0000313" key="8">
    <source>
        <dbReference type="Proteomes" id="UP000176498"/>
    </source>
</evidence>
<comment type="function">
    <text evidence="6">One of the primary rRNA binding proteins, it binds specifically to the 5'-end of 16S ribosomal RNA.</text>
</comment>
<comment type="similarity">
    <text evidence="1 6">Belongs to the universal ribosomal protein uS17 family.</text>
</comment>
<organism evidence="7 8">
    <name type="scientific">Candidatus Buchananbacteria bacterium RBG_13_36_9</name>
    <dbReference type="NCBI Taxonomy" id="1797530"/>
    <lineage>
        <taxon>Bacteria</taxon>
        <taxon>Candidatus Buchananiibacteriota</taxon>
    </lineage>
</organism>
<evidence type="ECO:0000256" key="2">
    <source>
        <dbReference type="ARBA" id="ARBA00022730"/>
    </source>
</evidence>
<dbReference type="CDD" id="cd00364">
    <property type="entry name" value="Ribosomal_uS17"/>
    <property type="match status" value="1"/>
</dbReference>
<comment type="caution">
    <text evidence="7">The sequence shown here is derived from an EMBL/GenBank/DDBJ whole genome shotgun (WGS) entry which is preliminary data.</text>
</comment>
<sequence length="85" mass="10160">MTKESKIKNKRRLEGIVVSNKMAKTIVVNVTRFKIYSKYKKQYKVAKKYKAHDEKQIAKIGNQVVFEECRPFSKEVKWRLIKIIK</sequence>
<comment type="subunit">
    <text evidence="6">Part of the 30S ribosomal subunit.</text>
</comment>
<proteinExistence type="inferred from homology"/>
<dbReference type="InterPro" id="IPR000266">
    <property type="entry name" value="Ribosomal_uS17"/>
</dbReference>
<dbReference type="Proteomes" id="UP000176498">
    <property type="component" value="Unassembled WGS sequence"/>
</dbReference>
<evidence type="ECO:0000313" key="7">
    <source>
        <dbReference type="EMBL" id="OGY41371.1"/>
    </source>
</evidence>
<gene>
    <name evidence="6" type="primary">rpsQ</name>
    <name evidence="7" type="ORF">A2Y82_00070</name>
</gene>
<dbReference type="Gene3D" id="2.40.50.140">
    <property type="entry name" value="Nucleic acid-binding proteins"/>
    <property type="match status" value="1"/>
</dbReference>
<dbReference type="EMBL" id="MHHZ01000019">
    <property type="protein sequence ID" value="OGY41371.1"/>
    <property type="molecule type" value="Genomic_DNA"/>
</dbReference>
<evidence type="ECO:0000256" key="3">
    <source>
        <dbReference type="ARBA" id="ARBA00022884"/>
    </source>
</evidence>
<accession>A0A1G1XN26</accession>
<dbReference type="InterPro" id="IPR019984">
    <property type="entry name" value="Ribosomal_uS17_bact/chlr"/>
</dbReference>
<name>A0A1G1XN26_9BACT</name>
<keyword evidence="4 6" id="KW-0689">Ribosomal protein</keyword>
<dbReference type="NCBIfam" id="NF004123">
    <property type="entry name" value="PRK05610.1"/>
    <property type="match status" value="1"/>
</dbReference>
<dbReference type="Pfam" id="PF00366">
    <property type="entry name" value="Ribosomal_S17"/>
    <property type="match status" value="1"/>
</dbReference>
<keyword evidence="2 6" id="KW-0699">rRNA-binding</keyword>
<dbReference type="GO" id="GO:0003735">
    <property type="term" value="F:structural constituent of ribosome"/>
    <property type="evidence" value="ECO:0007669"/>
    <property type="project" value="InterPro"/>
</dbReference>
<dbReference type="PRINTS" id="PR00973">
    <property type="entry name" value="RIBOSOMALS17"/>
</dbReference>
<keyword evidence="3 6" id="KW-0694">RNA-binding</keyword>
<evidence type="ECO:0000256" key="6">
    <source>
        <dbReference type="HAMAP-Rule" id="MF_01345"/>
    </source>
</evidence>
<dbReference type="AlphaFoldDB" id="A0A1G1XN26"/>
<dbReference type="PANTHER" id="PTHR10744:SF1">
    <property type="entry name" value="SMALL RIBOSOMAL SUBUNIT PROTEIN US17M"/>
    <property type="match status" value="1"/>
</dbReference>
<dbReference type="SUPFAM" id="SSF50249">
    <property type="entry name" value="Nucleic acid-binding proteins"/>
    <property type="match status" value="1"/>
</dbReference>
<dbReference type="InterPro" id="IPR012340">
    <property type="entry name" value="NA-bd_OB-fold"/>
</dbReference>
<dbReference type="GO" id="GO:0022627">
    <property type="term" value="C:cytosolic small ribosomal subunit"/>
    <property type="evidence" value="ECO:0007669"/>
    <property type="project" value="TreeGrafter"/>
</dbReference>
<evidence type="ECO:0000256" key="1">
    <source>
        <dbReference type="ARBA" id="ARBA00010254"/>
    </source>
</evidence>
<dbReference type="HAMAP" id="MF_01345_B">
    <property type="entry name" value="Ribosomal_uS17_B"/>
    <property type="match status" value="1"/>
</dbReference>
<dbReference type="GO" id="GO:0006412">
    <property type="term" value="P:translation"/>
    <property type="evidence" value="ECO:0007669"/>
    <property type="project" value="UniProtKB-UniRule"/>
</dbReference>
<evidence type="ECO:0000256" key="5">
    <source>
        <dbReference type="ARBA" id="ARBA00023274"/>
    </source>
</evidence>
<keyword evidence="5 6" id="KW-0687">Ribonucleoprotein</keyword>
<dbReference type="GO" id="GO:0019843">
    <property type="term" value="F:rRNA binding"/>
    <property type="evidence" value="ECO:0007669"/>
    <property type="project" value="UniProtKB-UniRule"/>
</dbReference>
<protein>
    <recommendedName>
        <fullName evidence="6">Small ribosomal subunit protein uS17</fullName>
    </recommendedName>
</protein>
<evidence type="ECO:0000256" key="4">
    <source>
        <dbReference type="ARBA" id="ARBA00022980"/>
    </source>
</evidence>